<protein>
    <recommendedName>
        <fullName evidence="6">Trimethyllysine dioxygenase, mitochondrial</fullName>
        <ecNumber evidence="5">1.14.11.8</ecNumber>
    </recommendedName>
    <alternativeName>
        <fullName evidence="13">Epsilon-trimethyllysine 2-oxoglutarate dioxygenase</fullName>
    </alternativeName>
    <alternativeName>
        <fullName evidence="12">TML hydroxylase</fullName>
    </alternativeName>
    <alternativeName>
        <fullName evidence="14">TML-alpha-ketoglutarate dioxygenase</fullName>
    </alternativeName>
</protein>
<comment type="caution">
    <text evidence="19">The sequence shown here is derived from an EMBL/GenBank/DDBJ whole genome shotgun (WGS) entry which is preliminary data.</text>
</comment>
<keyword evidence="10" id="KW-0560">Oxidoreductase</keyword>
<dbReference type="Gene3D" id="3.30.2020.30">
    <property type="match status" value="1"/>
</dbReference>
<evidence type="ECO:0000256" key="6">
    <source>
        <dbReference type="ARBA" id="ARBA00016835"/>
    </source>
</evidence>
<dbReference type="SUPFAM" id="SSF51197">
    <property type="entry name" value="Clavaminate synthase-like"/>
    <property type="match status" value="1"/>
</dbReference>
<evidence type="ECO:0000256" key="13">
    <source>
        <dbReference type="ARBA" id="ARBA00031778"/>
    </source>
</evidence>
<keyword evidence="8" id="KW-0124">Carnitine biosynthesis</keyword>
<evidence type="ECO:0000256" key="2">
    <source>
        <dbReference type="ARBA" id="ARBA00001961"/>
    </source>
</evidence>
<name>A0ABQ7QWR5_PLUXY</name>
<organism evidence="19 20">
    <name type="scientific">Plutella xylostella</name>
    <name type="common">Diamondback moth</name>
    <name type="synonym">Plutella maculipennis</name>
    <dbReference type="NCBI Taxonomy" id="51655"/>
    <lineage>
        <taxon>Eukaryota</taxon>
        <taxon>Metazoa</taxon>
        <taxon>Ecdysozoa</taxon>
        <taxon>Arthropoda</taxon>
        <taxon>Hexapoda</taxon>
        <taxon>Insecta</taxon>
        <taxon>Pterygota</taxon>
        <taxon>Neoptera</taxon>
        <taxon>Endopterygota</taxon>
        <taxon>Lepidoptera</taxon>
        <taxon>Glossata</taxon>
        <taxon>Ditrysia</taxon>
        <taxon>Yponomeutoidea</taxon>
        <taxon>Plutellidae</taxon>
        <taxon>Plutella</taxon>
    </lineage>
</organism>
<evidence type="ECO:0000259" key="17">
    <source>
        <dbReference type="Pfam" id="PF02668"/>
    </source>
</evidence>
<proteinExistence type="inferred from homology"/>
<feature type="domain" description="Gamma-butyrobetaine hydroxylase-like N-terminal" evidence="18">
    <location>
        <begin position="18"/>
        <end position="94"/>
    </location>
</feature>
<keyword evidence="20" id="KW-1185">Reference proteome</keyword>
<evidence type="ECO:0000256" key="1">
    <source>
        <dbReference type="ARBA" id="ARBA00001954"/>
    </source>
</evidence>
<dbReference type="EMBL" id="JAHIBW010000007">
    <property type="protein sequence ID" value="KAG7309488.1"/>
    <property type="molecule type" value="Genomic_DNA"/>
</dbReference>
<evidence type="ECO:0000256" key="10">
    <source>
        <dbReference type="ARBA" id="ARBA00023002"/>
    </source>
</evidence>
<evidence type="ECO:0000256" key="11">
    <source>
        <dbReference type="ARBA" id="ARBA00023004"/>
    </source>
</evidence>
<dbReference type="NCBIfam" id="TIGR02410">
    <property type="entry name" value="carnitine_TMLD"/>
    <property type="match status" value="1"/>
</dbReference>
<dbReference type="InterPro" id="IPR050411">
    <property type="entry name" value="AlphaKG_dependent_hydroxylases"/>
</dbReference>
<evidence type="ECO:0000256" key="7">
    <source>
        <dbReference type="ARBA" id="ARBA00022723"/>
    </source>
</evidence>
<sequence length="378" mass="42645">MDKLAETPPLISSAELVDQAVAVVFEDGRSLSFEDCWLRDQCRCTTCYNHTTFQRATHILDIPDSKVAKIVFNPTQLSLTWNDGHESSYAAEFLSEFDYSTWKNKSRLRPVLWRGADVACRVARVPVDQFLNSVDAQKKVFQSLLDYGVVLFERVEPTLDATEAICSALGGVQHTLFGGMWRFSSGQQRADTAYTSLPLAAHTDNTYCTEAAGLQIFHCLQHSGGTGGETVLYDGFFAASQLKADHPEDFDFLSSFHLQAEYVEPGHHHAYSAPVISVDERTGDLKQIRYNVYDRSTMAFSSAEECRSYYRSLRSFARYCEDPKNQWIFKLTPGLVLAFDNFRVLHGRTAFTGERVLGGSYVARSDWLDRARTLKLIE</sequence>
<dbReference type="InterPro" id="IPR010376">
    <property type="entry name" value="GBBH-like_N"/>
</dbReference>
<evidence type="ECO:0000256" key="3">
    <source>
        <dbReference type="ARBA" id="ARBA00005022"/>
    </source>
</evidence>
<dbReference type="InterPro" id="IPR042098">
    <property type="entry name" value="TauD-like_sf"/>
</dbReference>
<dbReference type="Pfam" id="PF02668">
    <property type="entry name" value="TauD"/>
    <property type="match status" value="1"/>
</dbReference>
<dbReference type="Proteomes" id="UP000823941">
    <property type="component" value="Chromosome 7"/>
</dbReference>
<keyword evidence="9" id="KW-0223">Dioxygenase</keyword>
<comment type="pathway">
    <text evidence="3">Amine and polyamine biosynthesis; carnitine biosynthesis.</text>
</comment>
<dbReference type="Pfam" id="PF06155">
    <property type="entry name" value="GBBH-like_N"/>
    <property type="match status" value="1"/>
</dbReference>
<evidence type="ECO:0000256" key="8">
    <source>
        <dbReference type="ARBA" id="ARBA00022873"/>
    </source>
</evidence>
<comment type="catalytic activity">
    <reaction evidence="16">
        <text>N(6),N(6),N(6)-trimethyl-L-lysine + 2-oxoglutarate + O2 = (3S)-3-hydroxy-N(6),N(6),N(6)-trimethyl-L-lysine + succinate + CO2</text>
        <dbReference type="Rhea" id="RHEA:14181"/>
        <dbReference type="ChEBI" id="CHEBI:15379"/>
        <dbReference type="ChEBI" id="CHEBI:16526"/>
        <dbReference type="ChEBI" id="CHEBI:16810"/>
        <dbReference type="ChEBI" id="CHEBI:30031"/>
        <dbReference type="ChEBI" id="CHEBI:58100"/>
        <dbReference type="ChEBI" id="CHEBI:141499"/>
        <dbReference type="EC" id="1.14.11.8"/>
    </reaction>
</comment>
<evidence type="ECO:0000313" key="19">
    <source>
        <dbReference type="EMBL" id="KAG7309488.1"/>
    </source>
</evidence>
<evidence type="ECO:0000256" key="9">
    <source>
        <dbReference type="ARBA" id="ARBA00022964"/>
    </source>
</evidence>
<evidence type="ECO:0000256" key="12">
    <source>
        <dbReference type="ARBA" id="ARBA00030363"/>
    </source>
</evidence>
<comment type="cofactor">
    <cofactor evidence="2">
        <name>L-ascorbate</name>
        <dbReference type="ChEBI" id="CHEBI:38290"/>
    </cofactor>
</comment>
<evidence type="ECO:0000256" key="16">
    <source>
        <dbReference type="ARBA" id="ARBA00049334"/>
    </source>
</evidence>
<comment type="function">
    <text evidence="15">Converts trimethyllysine (TML) into hydroxytrimethyllysine (HTML).</text>
</comment>
<comment type="similarity">
    <text evidence="4">Belongs to the gamma-BBH/TMLD family.</text>
</comment>
<accession>A0ABQ7QWR5</accession>
<evidence type="ECO:0000256" key="4">
    <source>
        <dbReference type="ARBA" id="ARBA00008654"/>
    </source>
</evidence>
<dbReference type="InterPro" id="IPR003819">
    <property type="entry name" value="TauD/TfdA-like"/>
</dbReference>
<dbReference type="PANTHER" id="PTHR10696">
    <property type="entry name" value="GAMMA-BUTYROBETAINE HYDROXYLASE-RELATED"/>
    <property type="match status" value="1"/>
</dbReference>
<gene>
    <name evidence="19" type="ORF">JYU34_005459</name>
</gene>
<dbReference type="Gene3D" id="3.60.130.10">
    <property type="entry name" value="Clavaminate synthase-like"/>
    <property type="match status" value="1"/>
</dbReference>
<feature type="domain" description="TauD/TfdA-like" evidence="17">
    <location>
        <begin position="124"/>
        <end position="358"/>
    </location>
</feature>
<dbReference type="EC" id="1.14.11.8" evidence="5"/>
<keyword evidence="11" id="KW-0408">Iron</keyword>
<dbReference type="InterPro" id="IPR038492">
    <property type="entry name" value="GBBH-like_N_sf"/>
</dbReference>
<evidence type="ECO:0000259" key="18">
    <source>
        <dbReference type="Pfam" id="PF06155"/>
    </source>
</evidence>
<dbReference type="PANTHER" id="PTHR10696:SF51">
    <property type="entry name" value="TRIMETHYLLYSINE DIOXYGENASE, MITOCHONDRIAL"/>
    <property type="match status" value="1"/>
</dbReference>
<dbReference type="InterPro" id="IPR012776">
    <property type="entry name" value="Trimethyllysine_dOase"/>
</dbReference>
<evidence type="ECO:0000256" key="5">
    <source>
        <dbReference type="ARBA" id="ARBA00012267"/>
    </source>
</evidence>
<keyword evidence="7" id="KW-0479">Metal-binding</keyword>
<evidence type="ECO:0000256" key="15">
    <source>
        <dbReference type="ARBA" id="ARBA00046008"/>
    </source>
</evidence>
<evidence type="ECO:0000313" key="20">
    <source>
        <dbReference type="Proteomes" id="UP000823941"/>
    </source>
</evidence>
<evidence type="ECO:0000256" key="14">
    <source>
        <dbReference type="ARBA" id="ARBA00032283"/>
    </source>
</evidence>
<comment type="cofactor">
    <cofactor evidence="1">
        <name>Fe(2+)</name>
        <dbReference type="ChEBI" id="CHEBI:29033"/>
    </cofactor>
</comment>
<reference evidence="19 20" key="1">
    <citation type="submission" date="2021-06" db="EMBL/GenBank/DDBJ databases">
        <title>A haploid diamondback moth (Plutella xylostella L.) genome assembly resolves 31 chromosomes and identifies a diamide resistance mutation.</title>
        <authorList>
            <person name="Ward C.M."/>
            <person name="Perry K.D."/>
            <person name="Baker G."/>
            <person name="Powis K."/>
            <person name="Heckel D.G."/>
            <person name="Baxter S.W."/>
        </authorList>
    </citation>
    <scope>NUCLEOTIDE SEQUENCE [LARGE SCALE GENOMIC DNA]</scope>
    <source>
        <strain evidence="19 20">LV</strain>
        <tissue evidence="19">Single pupa</tissue>
    </source>
</reference>